<name>A0A1Y2BK85_9FUNG</name>
<accession>A0A1Y2BK85</accession>
<gene>
    <name evidence="2" type="ORF">BCR33DRAFT_722529</name>
</gene>
<reference evidence="2 3" key="1">
    <citation type="submission" date="2016-07" db="EMBL/GenBank/DDBJ databases">
        <title>Pervasive Adenine N6-methylation of Active Genes in Fungi.</title>
        <authorList>
            <consortium name="DOE Joint Genome Institute"/>
            <person name="Mondo S.J."/>
            <person name="Dannebaum R.O."/>
            <person name="Kuo R.C."/>
            <person name="Labutti K."/>
            <person name="Haridas S."/>
            <person name="Kuo A."/>
            <person name="Salamov A."/>
            <person name="Ahrendt S.R."/>
            <person name="Lipzen A."/>
            <person name="Sullivan W."/>
            <person name="Andreopoulos W.B."/>
            <person name="Clum A."/>
            <person name="Lindquist E."/>
            <person name="Daum C."/>
            <person name="Ramamoorthy G.K."/>
            <person name="Gryganskyi A."/>
            <person name="Culley D."/>
            <person name="Magnuson J.K."/>
            <person name="James T.Y."/>
            <person name="O'Malley M.A."/>
            <person name="Stajich J.E."/>
            <person name="Spatafora J.W."/>
            <person name="Visel A."/>
            <person name="Grigoriev I.V."/>
        </authorList>
    </citation>
    <scope>NUCLEOTIDE SEQUENCE [LARGE SCALE GENOMIC DNA]</scope>
    <source>
        <strain evidence="2 3">JEL800</strain>
    </source>
</reference>
<comment type="caution">
    <text evidence="2">The sequence shown here is derived from an EMBL/GenBank/DDBJ whole genome shotgun (WGS) entry which is preliminary data.</text>
</comment>
<organism evidence="2 3">
    <name type="scientific">Rhizoclosmatium globosum</name>
    <dbReference type="NCBI Taxonomy" id="329046"/>
    <lineage>
        <taxon>Eukaryota</taxon>
        <taxon>Fungi</taxon>
        <taxon>Fungi incertae sedis</taxon>
        <taxon>Chytridiomycota</taxon>
        <taxon>Chytridiomycota incertae sedis</taxon>
        <taxon>Chytridiomycetes</taxon>
        <taxon>Chytridiales</taxon>
        <taxon>Chytriomycetaceae</taxon>
        <taxon>Rhizoclosmatium</taxon>
    </lineage>
</organism>
<evidence type="ECO:0000313" key="3">
    <source>
        <dbReference type="Proteomes" id="UP000193642"/>
    </source>
</evidence>
<proteinExistence type="predicted"/>
<dbReference type="Proteomes" id="UP000193642">
    <property type="component" value="Unassembled WGS sequence"/>
</dbReference>
<dbReference type="EMBL" id="MCGO01000060">
    <property type="protein sequence ID" value="ORY35181.1"/>
    <property type="molecule type" value="Genomic_DNA"/>
</dbReference>
<protein>
    <submittedName>
        <fullName evidence="2">Uncharacterized protein</fullName>
    </submittedName>
</protein>
<keyword evidence="3" id="KW-1185">Reference proteome</keyword>
<evidence type="ECO:0000256" key="1">
    <source>
        <dbReference type="SAM" id="MobiDB-lite"/>
    </source>
</evidence>
<dbReference type="OrthoDB" id="10490451at2759"/>
<evidence type="ECO:0000313" key="2">
    <source>
        <dbReference type="EMBL" id="ORY35181.1"/>
    </source>
</evidence>
<dbReference type="AlphaFoldDB" id="A0A1Y2BK85"/>
<feature type="region of interest" description="Disordered" evidence="1">
    <location>
        <begin position="226"/>
        <end position="245"/>
    </location>
</feature>
<sequence>MARPRVKSVGLKEDLGSLIDLYDEAIRDSTEPCAVKDLPVLPLDHNPFYTLEHERVTRASSPDLSYPHHFMHYPSHLEAINYQFPHPSFDSQLDLFGAQDTLKDYAKSIHTEYNLRERPISRKASYENLAGLYEIHGRPVSIMPRYDSLHLKKSRSAVGLGEARVAGASEFRSKSNLMRVGSHTMMRVEATQSNVSNQRDYKKSAKSNGKFDLIGWMKGVFLGTKNKAGETTPKKSSLGRGNKSAPLSVYNSMLRNPVVEPPTDSYHHQQFLENIRVQSGLYQQQGL</sequence>